<dbReference type="RefSeq" id="XP_010922929.1">
    <property type="nucleotide sequence ID" value="XM_010924627.3"/>
</dbReference>
<dbReference type="AlphaFoldDB" id="A0A6I9R977"/>
<dbReference type="PANTHER" id="PTHR12771">
    <property type="entry name" value="ENGULFMENT AND CELL MOTILITY"/>
    <property type="match status" value="1"/>
</dbReference>
<name>A0A6I9R977_ELAGV</name>
<keyword evidence="3" id="KW-1185">Reference proteome</keyword>
<evidence type="ECO:0000259" key="2">
    <source>
        <dbReference type="PROSITE" id="PS51335"/>
    </source>
</evidence>
<dbReference type="KEGG" id="egu:105046120"/>
<dbReference type="PANTHER" id="PTHR12771:SF43">
    <property type="entry name" value="OS12G0126200 PROTEIN"/>
    <property type="match status" value="1"/>
</dbReference>
<feature type="region of interest" description="Disordered" evidence="1">
    <location>
        <begin position="1"/>
        <end position="48"/>
    </location>
</feature>
<sequence length="368" mass="43451">MAARTVRKQLNHGDIDERKNESMDKSESDALREPLLGKHDNDESYTERDSCRGQQDFWDDKKQECLQWAYHVSHFISQSAKRIANIFIGFGSFLWRLFCHSSISQIRHNEKKFHIHLSPLQEERLRNLRQRLEVPFDISQADHQDALKQLWGLAYPNRDIPPLKSDLWKEMGWQGSDPSTDFRGGGFISLENLIYFAKNYPDSFHRLLHKQNGTRAVWEYPFAIAGINISYTLVQMLELQSDKPTSRAGARFLELLGEDEMAFDNLYCVAFQMLDAQWLARRATYIEFNEVLKSTRTQLEQELVLVDIFSIQDLTAYKTLNRSNYWKQMEKESRVPFHQKAYHLPITFGYLRRRLLLLFDLLYLQSER</sequence>
<dbReference type="PROSITE" id="PS51335">
    <property type="entry name" value="ELMO"/>
    <property type="match status" value="1"/>
</dbReference>
<feature type="compositionally biased region" description="Basic residues" evidence="1">
    <location>
        <begin position="1"/>
        <end position="10"/>
    </location>
</feature>
<evidence type="ECO:0000313" key="4">
    <source>
        <dbReference type="RefSeq" id="XP_010922929.1"/>
    </source>
</evidence>
<accession>A0A6I9R977</accession>
<evidence type="ECO:0000313" key="3">
    <source>
        <dbReference type="Proteomes" id="UP000504607"/>
    </source>
</evidence>
<dbReference type="GeneID" id="105046120"/>
<dbReference type="Proteomes" id="UP000504607">
    <property type="component" value="Chromosome 5"/>
</dbReference>
<dbReference type="InterPro" id="IPR050868">
    <property type="entry name" value="ELMO_domain-containing"/>
</dbReference>
<proteinExistence type="predicted"/>
<dbReference type="OrthoDB" id="758963at2759"/>
<reference evidence="4 5" key="1">
    <citation type="submission" date="2025-04" db="UniProtKB">
        <authorList>
            <consortium name="RefSeq"/>
        </authorList>
    </citation>
    <scope>IDENTIFICATION</scope>
</reference>
<organism evidence="3 4">
    <name type="scientific">Elaeis guineensis var. tenera</name>
    <name type="common">Oil palm</name>
    <dbReference type="NCBI Taxonomy" id="51953"/>
    <lineage>
        <taxon>Eukaryota</taxon>
        <taxon>Viridiplantae</taxon>
        <taxon>Streptophyta</taxon>
        <taxon>Embryophyta</taxon>
        <taxon>Tracheophyta</taxon>
        <taxon>Spermatophyta</taxon>
        <taxon>Magnoliopsida</taxon>
        <taxon>Liliopsida</taxon>
        <taxon>Arecaceae</taxon>
        <taxon>Arecoideae</taxon>
        <taxon>Cocoseae</taxon>
        <taxon>Elaeidinae</taxon>
        <taxon>Elaeis</taxon>
    </lineage>
</organism>
<gene>
    <name evidence="4 5" type="primary">LOC105046120</name>
</gene>
<protein>
    <submittedName>
        <fullName evidence="4 5">ELMO domain-containing protein A isoform X1</fullName>
    </submittedName>
</protein>
<evidence type="ECO:0000313" key="5">
    <source>
        <dbReference type="RefSeq" id="XP_010922930.1"/>
    </source>
</evidence>
<dbReference type="InterPro" id="IPR006816">
    <property type="entry name" value="ELMO_dom"/>
</dbReference>
<dbReference type="Pfam" id="PF04727">
    <property type="entry name" value="ELMO_CED12"/>
    <property type="match status" value="1"/>
</dbReference>
<feature type="domain" description="ELMO" evidence="2">
    <location>
        <begin position="142"/>
        <end position="303"/>
    </location>
</feature>
<evidence type="ECO:0000256" key="1">
    <source>
        <dbReference type="SAM" id="MobiDB-lite"/>
    </source>
</evidence>
<dbReference type="RefSeq" id="XP_010922930.1">
    <property type="nucleotide sequence ID" value="XM_010924628.3"/>
</dbReference>
<feature type="compositionally biased region" description="Basic and acidic residues" evidence="1">
    <location>
        <begin position="11"/>
        <end position="48"/>
    </location>
</feature>